<dbReference type="Pfam" id="PF21088">
    <property type="entry name" value="MS_channel_1st"/>
    <property type="match status" value="1"/>
</dbReference>
<dbReference type="InterPro" id="IPR010920">
    <property type="entry name" value="LSM_dom_sf"/>
</dbReference>
<feature type="signal peptide" evidence="9">
    <location>
        <begin position="1"/>
        <end position="22"/>
    </location>
</feature>
<dbReference type="Gene3D" id="2.30.30.60">
    <property type="match status" value="1"/>
</dbReference>
<keyword evidence="9" id="KW-0732">Signal</keyword>
<evidence type="ECO:0000256" key="3">
    <source>
        <dbReference type="ARBA" id="ARBA00022475"/>
    </source>
</evidence>
<dbReference type="GO" id="GO:0005886">
    <property type="term" value="C:plasma membrane"/>
    <property type="evidence" value="ECO:0007669"/>
    <property type="project" value="UniProtKB-SubCell"/>
</dbReference>
<dbReference type="KEGG" id="haa:A5892_03510"/>
<evidence type="ECO:0000259" key="11">
    <source>
        <dbReference type="Pfam" id="PF21088"/>
    </source>
</evidence>
<dbReference type="InterPro" id="IPR006685">
    <property type="entry name" value="MscS_channel_2nd"/>
</dbReference>
<dbReference type="SUPFAM" id="SSF50182">
    <property type="entry name" value="Sm-like ribonucleoproteins"/>
    <property type="match status" value="1"/>
</dbReference>
<name>A0A172YBP4_9GAMM</name>
<reference evidence="12 13" key="1">
    <citation type="submission" date="2016-04" db="EMBL/GenBank/DDBJ databases">
        <title>Complete Genome Sequence of Halotalea alkalilenta IHB B 13600.</title>
        <authorList>
            <person name="Swarnkar M.K."/>
            <person name="Sharma A."/>
            <person name="Kaushal K."/>
            <person name="Soni R."/>
            <person name="Rana S."/>
            <person name="Singh A.K."/>
            <person name="Gulati A."/>
        </authorList>
    </citation>
    <scope>NUCLEOTIDE SEQUENCE [LARGE SCALE GENOMIC DNA]</scope>
    <source>
        <strain evidence="12 13">IHB B 13600</strain>
    </source>
</reference>
<dbReference type="SUPFAM" id="SSF82861">
    <property type="entry name" value="Mechanosensitive channel protein MscS (YggB), transmembrane region"/>
    <property type="match status" value="1"/>
</dbReference>
<feature type="transmembrane region" description="Helical" evidence="8">
    <location>
        <begin position="456"/>
        <end position="482"/>
    </location>
</feature>
<evidence type="ECO:0000256" key="4">
    <source>
        <dbReference type="ARBA" id="ARBA00022692"/>
    </source>
</evidence>
<evidence type="ECO:0000313" key="13">
    <source>
        <dbReference type="Proteomes" id="UP000077875"/>
    </source>
</evidence>
<dbReference type="EMBL" id="CP015243">
    <property type="protein sequence ID" value="ANF56644.1"/>
    <property type="molecule type" value="Genomic_DNA"/>
</dbReference>
<feature type="transmembrane region" description="Helical" evidence="8">
    <location>
        <begin position="376"/>
        <end position="394"/>
    </location>
</feature>
<dbReference type="InterPro" id="IPR023408">
    <property type="entry name" value="MscS_beta-dom_sf"/>
</dbReference>
<dbReference type="Pfam" id="PF00924">
    <property type="entry name" value="MS_channel_2nd"/>
    <property type="match status" value="1"/>
</dbReference>
<comment type="subcellular location">
    <subcellularLocation>
        <location evidence="1">Cell membrane</location>
        <topology evidence="1">Multi-pass membrane protein</topology>
    </subcellularLocation>
</comment>
<evidence type="ECO:0000256" key="6">
    <source>
        <dbReference type="ARBA" id="ARBA00023136"/>
    </source>
</evidence>
<feature type="domain" description="Mechanosensitive ion channel transmembrane helices 2/3" evidence="11">
    <location>
        <begin position="508"/>
        <end position="547"/>
    </location>
</feature>
<proteinExistence type="inferred from homology"/>
<feature type="transmembrane region" description="Helical" evidence="8">
    <location>
        <begin position="145"/>
        <end position="168"/>
    </location>
</feature>
<keyword evidence="5 8" id="KW-1133">Transmembrane helix</keyword>
<keyword evidence="6 8" id="KW-0472">Membrane</keyword>
<organism evidence="12 13">
    <name type="scientific">Halotalea alkalilenta</name>
    <dbReference type="NCBI Taxonomy" id="376489"/>
    <lineage>
        <taxon>Bacteria</taxon>
        <taxon>Pseudomonadati</taxon>
        <taxon>Pseudomonadota</taxon>
        <taxon>Gammaproteobacteria</taxon>
        <taxon>Oceanospirillales</taxon>
        <taxon>Halomonadaceae</taxon>
        <taxon>Halotalea</taxon>
    </lineage>
</organism>
<feature type="transmembrane region" description="Helical" evidence="8">
    <location>
        <begin position="189"/>
        <end position="212"/>
    </location>
</feature>
<keyword evidence="13" id="KW-1185">Reference proteome</keyword>
<evidence type="ECO:0000313" key="12">
    <source>
        <dbReference type="EMBL" id="ANF56644.1"/>
    </source>
</evidence>
<feature type="transmembrane region" description="Helical" evidence="8">
    <location>
        <begin position="503"/>
        <end position="522"/>
    </location>
</feature>
<evidence type="ECO:0000256" key="5">
    <source>
        <dbReference type="ARBA" id="ARBA00022989"/>
    </source>
</evidence>
<protein>
    <recommendedName>
        <fullName evidence="14">Mechanosensitive ion channel protein MscS</fullName>
    </recommendedName>
</protein>
<feature type="chain" id="PRO_5008004560" description="Mechanosensitive ion channel protein MscS" evidence="9">
    <location>
        <begin position="23"/>
        <end position="715"/>
    </location>
</feature>
<dbReference type="GO" id="GO:0008381">
    <property type="term" value="F:mechanosensitive monoatomic ion channel activity"/>
    <property type="evidence" value="ECO:0007669"/>
    <property type="project" value="InterPro"/>
</dbReference>
<dbReference type="Gene3D" id="1.10.287.1260">
    <property type="match status" value="1"/>
</dbReference>
<dbReference type="STRING" id="376489.A5892_03510"/>
<comment type="similarity">
    <text evidence="2">Belongs to the MscS (TC 1.A.23) family.</text>
</comment>
<evidence type="ECO:0000256" key="7">
    <source>
        <dbReference type="SAM" id="MobiDB-lite"/>
    </source>
</evidence>
<dbReference type="InterPro" id="IPR045276">
    <property type="entry name" value="YbiO_bact"/>
</dbReference>
<feature type="transmembrane region" description="Helical" evidence="8">
    <location>
        <begin position="290"/>
        <end position="313"/>
    </location>
</feature>
<evidence type="ECO:0000259" key="10">
    <source>
        <dbReference type="Pfam" id="PF00924"/>
    </source>
</evidence>
<evidence type="ECO:0000256" key="2">
    <source>
        <dbReference type="ARBA" id="ARBA00008017"/>
    </source>
</evidence>
<dbReference type="Gene3D" id="3.30.70.100">
    <property type="match status" value="1"/>
</dbReference>
<feature type="transmembrane region" description="Helical" evidence="8">
    <location>
        <begin position="415"/>
        <end position="436"/>
    </location>
</feature>
<feature type="transmembrane region" description="Helical" evidence="8">
    <location>
        <begin position="218"/>
        <end position="240"/>
    </location>
</feature>
<dbReference type="Proteomes" id="UP000077875">
    <property type="component" value="Chromosome"/>
</dbReference>
<feature type="domain" description="Mechanosensitive ion channel MscS" evidence="10">
    <location>
        <begin position="548"/>
        <end position="613"/>
    </location>
</feature>
<dbReference type="InterPro" id="IPR049142">
    <property type="entry name" value="MS_channel_1st"/>
</dbReference>
<evidence type="ECO:0000256" key="8">
    <source>
        <dbReference type="SAM" id="Phobius"/>
    </source>
</evidence>
<sequence length="715" mass="76714">MLLGWSWLCLALALTAAAPASAQQSGTSAEAAPLTQLLEVLRDDQQRATLVEALERAQAAPDEATPASGEAQESAAGDAETPQDGVVQGGVLGALTSTLDSLQQNLGEGNEVVSDWQYHLGRASQQLSELGHRVGQSPLQVSTRFSYTIIFWAISMLAACWLGAWIAARLSRWAWFSTHRRARDIVEHWLRVPLPAITAFLLTLAATSGFGADSPGRMLALGIAYAVNTGTVFATLWMSLAILARGSHRKRAVEILRRRAFIPLAALAAFGSFAEALLNSPLTALLGYSLAYLLATLCGAIATIILAVFAVMFRRPIGQLIHHRGLAHRQRLPPSVRESLRLFSAIWFLPVLLMCLVSLYQLLIGSVDNHQAMNRMIASTLLLIGTLLVMALLHQLVAPPDLAPRERMGTRMRRLAANALQIALLAVAAELMTQIWGGSIYGLIRDTDAGQMFGGAVFGIATVLLVTLAAWIVIDAAIASALAPPSGRRHAQPSLRVRTILPLLRNAAKIVLCVIAVITVLGNVGINIAPLLAGAGVVGLAIGFGSQTLVQDVITGIFNILEDTMAIGDWVEIDGRAGTVEGMTIRTLKLRDGNGALFSIPFSQVKAVKNTSRQFAFAPVDLRFTLDSDIDHALELVRQAADQTQQDPTLRGALLGHYENWGLERVNAEGYNVAGRFRATTGGAANVRRAFYLHLARLVENAEAVSFARGYVGGR</sequence>
<evidence type="ECO:0000256" key="1">
    <source>
        <dbReference type="ARBA" id="ARBA00004651"/>
    </source>
</evidence>
<feature type="transmembrane region" description="Helical" evidence="8">
    <location>
        <begin position="260"/>
        <end position="278"/>
    </location>
</feature>
<keyword evidence="4 8" id="KW-0812">Transmembrane</keyword>
<dbReference type="AlphaFoldDB" id="A0A172YBP4"/>
<keyword evidence="3" id="KW-1003">Cell membrane</keyword>
<dbReference type="PANTHER" id="PTHR30460:SF0">
    <property type="entry name" value="MODERATE CONDUCTANCE MECHANOSENSITIVE CHANNEL YBIO"/>
    <property type="match status" value="1"/>
</dbReference>
<feature type="region of interest" description="Disordered" evidence="7">
    <location>
        <begin position="56"/>
        <end position="83"/>
    </location>
</feature>
<accession>A0A172YBP4</accession>
<evidence type="ECO:0000256" key="9">
    <source>
        <dbReference type="SAM" id="SignalP"/>
    </source>
</evidence>
<dbReference type="PANTHER" id="PTHR30460">
    <property type="entry name" value="MODERATE CONDUCTANCE MECHANOSENSITIVE CHANNEL YBIO"/>
    <property type="match status" value="1"/>
</dbReference>
<evidence type="ECO:0008006" key="14">
    <source>
        <dbReference type="Google" id="ProtNLM"/>
    </source>
</evidence>
<dbReference type="InterPro" id="IPR011014">
    <property type="entry name" value="MscS_channel_TM-2"/>
</dbReference>
<feature type="transmembrane region" description="Helical" evidence="8">
    <location>
        <begin position="340"/>
        <end position="364"/>
    </location>
</feature>
<gene>
    <name evidence="12" type="ORF">A5892_03510</name>
</gene>